<dbReference type="PANTHER" id="PTHR43141">
    <property type="entry name" value="CYTOCHROME BD2 SUBUNIT II"/>
    <property type="match status" value="1"/>
</dbReference>
<dbReference type="Proteomes" id="UP001190002">
    <property type="component" value="Unassembled WGS sequence"/>
</dbReference>
<accession>A0AAD2ALK2</accession>
<feature type="transmembrane region" description="Helical" evidence="7">
    <location>
        <begin position="82"/>
        <end position="101"/>
    </location>
</feature>
<dbReference type="Pfam" id="PF02322">
    <property type="entry name" value="Cyt_bd_oxida_II"/>
    <property type="match status" value="1"/>
</dbReference>
<comment type="similarity">
    <text evidence="2">Belongs to the cytochrome ubiquinol oxidase subunit 2 family.</text>
</comment>
<dbReference type="RefSeq" id="WP_222328480.1">
    <property type="nucleotide sequence ID" value="NZ_CATVXE010000008.1"/>
</dbReference>
<organism evidence="8 10">
    <name type="scientific">Ralstonia mannitolilytica</name>
    <dbReference type="NCBI Taxonomy" id="105219"/>
    <lineage>
        <taxon>Bacteria</taxon>
        <taxon>Pseudomonadati</taxon>
        <taxon>Pseudomonadota</taxon>
        <taxon>Betaproteobacteria</taxon>
        <taxon>Burkholderiales</taxon>
        <taxon>Burkholderiaceae</taxon>
        <taxon>Ralstonia</taxon>
    </lineage>
</organism>
<keyword evidence="4 7" id="KW-0812">Transmembrane</keyword>
<evidence type="ECO:0000313" key="8">
    <source>
        <dbReference type="EMBL" id="CAJ0683174.1"/>
    </source>
</evidence>
<name>A0AAD2ALK2_9RALS</name>
<evidence type="ECO:0000256" key="6">
    <source>
        <dbReference type="ARBA" id="ARBA00023136"/>
    </source>
</evidence>
<evidence type="ECO:0000256" key="2">
    <source>
        <dbReference type="ARBA" id="ARBA00007543"/>
    </source>
</evidence>
<feature type="transmembrane region" description="Helical" evidence="7">
    <location>
        <begin position="113"/>
        <end position="138"/>
    </location>
</feature>
<dbReference type="AlphaFoldDB" id="A0AAD2ALK2"/>
<dbReference type="GO" id="GO:0016682">
    <property type="term" value="F:oxidoreductase activity, acting on diphenols and related substances as donors, oxygen as acceptor"/>
    <property type="evidence" value="ECO:0007669"/>
    <property type="project" value="TreeGrafter"/>
</dbReference>
<evidence type="ECO:0000256" key="3">
    <source>
        <dbReference type="ARBA" id="ARBA00022475"/>
    </source>
</evidence>
<evidence type="ECO:0000256" key="1">
    <source>
        <dbReference type="ARBA" id="ARBA00004651"/>
    </source>
</evidence>
<evidence type="ECO:0000256" key="5">
    <source>
        <dbReference type="ARBA" id="ARBA00022989"/>
    </source>
</evidence>
<protein>
    <submittedName>
        <fullName evidence="8">Cytochrome bd-I ubiquinol oxidase subunit 2</fullName>
    </submittedName>
</protein>
<dbReference type="EMBL" id="CAUDKV010000008">
    <property type="protein sequence ID" value="CAJ0870823.1"/>
    <property type="molecule type" value="Genomic_DNA"/>
</dbReference>
<keyword evidence="3" id="KW-1003">Cell membrane</keyword>
<evidence type="ECO:0000256" key="7">
    <source>
        <dbReference type="SAM" id="Phobius"/>
    </source>
</evidence>
<evidence type="ECO:0000313" key="11">
    <source>
        <dbReference type="Proteomes" id="UP001190452"/>
    </source>
</evidence>
<dbReference type="PANTHER" id="PTHR43141:SF4">
    <property type="entry name" value="CYTOCHROME BD2 SUBUNIT II"/>
    <property type="match status" value="1"/>
</dbReference>
<gene>
    <name evidence="8" type="primary">cydB_1</name>
    <name evidence="9" type="ORF">R77569_02288</name>
    <name evidence="8" type="ORF">R77591_02206</name>
</gene>
<feature type="transmembrane region" description="Helical" evidence="7">
    <location>
        <begin position="228"/>
        <end position="247"/>
    </location>
</feature>
<dbReference type="EMBL" id="CATVXE010000008">
    <property type="protein sequence ID" value="CAJ0683174.1"/>
    <property type="molecule type" value="Genomic_DNA"/>
</dbReference>
<dbReference type="NCBIfam" id="TIGR00203">
    <property type="entry name" value="cydB"/>
    <property type="match status" value="1"/>
</dbReference>
<feature type="transmembrane region" description="Helical" evidence="7">
    <location>
        <begin position="259"/>
        <end position="280"/>
    </location>
</feature>
<keyword evidence="11" id="KW-1185">Reference proteome</keyword>
<proteinExistence type="inferred from homology"/>
<dbReference type="GO" id="GO:0005886">
    <property type="term" value="C:plasma membrane"/>
    <property type="evidence" value="ECO:0007669"/>
    <property type="project" value="UniProtKB-SubCell"/>
</dbReference>
<comment type="subcellular location">
    <subcellularLocation>
        <location evidence="1">Cell membrane</location>
        <topology evidence="1">Multi-pass membrane protein</topology>
    </subcellularLocation>
</comment>
<sequence>MQIDLPVIWAGIIGFGVFLYVMLDGFDLGIGLLFPFFESKADRQVMMNTVAPVWDGNETFLVLGGAGLYCAFPVVYSTLLPANYLPLILMVVGLIFRGAAFELRAKARRTQNLWDLAFVCGSALAAFCQGIVLGSLLQGIKVADGRFVGGPFDWLSPFSLFCGFGVMFTYAMLGCGWLIMKTEGRLQHQMRLLMRPLTGILLMIIGVVSLWTVIGLPAVAHRWFGSGYLGWFLPVPVLVVACVWGIFRTARHADYHATPFLLALALVFLGYTGLVISIWPNILPPSLTIWQASSSHSSQVFGLVGTAIVLPVILVYNAMQYRVFRGKVREGDAGYHH</sequence>
<feature type="transmembrane region" description="Helical" evidence="7">
    <location>
        <begin position="300"/>
        <end position="319"/>
    </location>
</feature>
<dbReference type="GO" id="GO:0070069">
    <property type="term" value="C:cytochrome complex"/>
    <property type="evidence" value="ECO:0007669"/>
    <property type="project" value="TreeGrafter"/>
</dbReference>
<evidence type="ECO:0000313" key="9">
    <source>
        <dbReference type="EMBL" id="CAJ0870823.1"/>
    </source>
</evidence>
<feature type="transmembrane region" description="Helical" evidence="7">
    <location>
        <begin position="192"/>
        <end position="216"/>
    </location>
</feature>
<evidence type="ECO:0000256" key="4">
    <source>
        <dbReference type="ARBA" id="ARBA00022692"/>
    </source>
</evidence>
<keyword evidence="6 7" id="KW-0472">Membrane</keyword>
<reference evidence="8 11" key="1">
    <citation type="submission" date="2023-07" db="EMBL/GenBank/DDBJ databases">
        <authorList>
            <person name="Peeters C."/>
        </authorList>
    </citation>
    <scope>NUCLEOTIDE SEQUENCE</scope>
    <source>
        <strain evidence="9 11">R-77569</strain>
        <strain evidence="8">R-77591</strain>
    </source>
</reference>
<dbReference type="GO" id="GO:0019646">
    <property type="term" value="P:aerobic electron transport chain"/>
    <property type="evidence" value="ECO:0007669"/>
    <property type="project" value="TreeGrafter"/>
</dbReference>
<keyword evidence="5 7" id="KW-1133">Transmembrane helix</keyword>
<dbReference type="Proteomes" id="UP001190452">
    <property type="component" value="Unassembled WGS sequence"/>
</dbReference>
<evidence type="ECO:0000313" key="10">
    <source>
        <dbReference type="Proteomes" id="UP001190002"/>
    </source>
</evidence>
<feature type="transmembrane region" description="Helical" evidence="7">
    <location>
        <begin position="6"/>
        <end position="37"/>
    </location>
</feature>
<dbReference type="GO" id="GO:0009055">
    <property type="term" value="F:electron transfer activity"/>
    <property type="evidence" value="ECO:0007669"/>
    <property type="project" value="TreeGrafter"/>
</dbReference>
<feature type="transmembrane region" description="Helical" evidence="7">
    <location>
        <begin position="158"/>
        <end position="180"/>
    </location>
</feature>
<comment type="caution">
    <text evidence="8">The sequence shown here is derived from an EMBL/GenBank/DDBJ whole genome shotgun (WGS) entry which is preliminary data.</text>
</comment>
<dbReference type="InterPro" id="IPR003317">
    <property type="entry name" value="Cyt-d_oxidase_su2"/>
</dbReference>